<dbReference type="PIRSF" id="PIRSF005303">
    <property type="entry name" value="Thiam_monoph_kin"/>
    <property type="match status" value="1"/>
</dbReference>
<evidence type="ECO:0000313" key="5">
    <source>
        <dbReference type="EMBL" id="QTR46307.1"/>
    </source>
</evidence>
<sequence>MEECMLDKILDEISEKEIVQEITQLLETSDLLLDGFGHDSAFIDITIGEDDILLMNTDRSGINIAYTLGLTDGNAECVGDFGVSHAVSDIVASGGKPLAITIALLLPGSLKFNFVKQVMIGAQKAAKKYGAFLAAGDTKKNSTFAMVVTVAGKAQKTERLTRSKAKKGDLLIVTGHLGTMLSGRFAFKKNICISKETEKILKHALIYQNPPYELGLKLARAKVANACTDISDGLASSIYNLCNASGVGAIIDETKIPLHSASLDIANKLNIRPMQLTLTGGDWQYLYSIPKENIDIAHQIAQECNYNITIIGQIIEERHVIAKTLEQDYKILKRIENDRFSNPSGYSFFDTLGSKIELFGENVELYCLKDHE</sequence>
<evidence type="ECO:0000313" key="6">
    <source>
        <dbReference type="Proteomes" id="UP000672039"/>
    </source>
</evidence>
<keyword evidence="2" id="KW-0479">Metal-binding</keyword>
<dbReference type="Pfam" id="PF02769">
    <property type="entry name" value="AIRS_C"/>
    <property type="match status" value="1"/>
</dbReference>
<dbReference type="GO" id="GO:0016301">
    <property type="term" value="F:kinase activity"/>
    <property type="evidence" value="ECO:0007669"/>
    <property type="project" value="UniProtKB-KW"/>
</dbReference>
<dbReference type="Proteomes" id="UP000672039">
    <property type="component" value="Chromosome"/>
</dbReference>
<feature type="binding site" evidence="2">
    <location>
        <position position="58"/>
    </location>
    <ligand>
        <name>Mg(2+)</name>
        <dbReference type="ChEBI" id="CHEBI:18420"/>
        <label>2</label>
    </ligand>
</feature>
<feature type="binding site" evidence="2">
    <location>
        <position position="232"/>
    </location>
    <ligand>
        <name>Mg(2+)</name>
        <dbReference type="ChEBI" id="CHEBI:18420"/>
        <label>5</label>
    </ligand>
</feature>
<comment type="catalytic activity">
    <reaction evidence="2">
        <text>thiamine phosphate + ATP = thiamine diphosphate + ADP</text>
        <dbReference type="Rhea" id="RHEA:15913"/>
        <dbReference type="ChEBI" id="CHEBI:30616"/>
        <dbReference type="ChEBI" id="CHEBI:37575"/>
        <dbReference type="ChEBI" id="CHEBI:58937"/>
        <dbReference type="ChEBI" id="CHEBI:456216"/>
        <dbReference type="EC" id="2.7.4.16"/>
    </reaction>
</comment>
<feature type="binding site" evidence="2">
    <location>
        <position position="89"/>
    </location>
    <ligand>
        <name>Mg(2+)</name>
        <dbReference type="ChEBI" id="CHEBI:18420"/>
        <label>4</label>
    </ligand>
</feature>
<dbReference type="Pfam" id="PF00586">
    <property type="entry name" value="AIRS"/>
    <property type="match status" value="1"/>
</dbReference>
<gene>
    <name evidence="2" type="primary">thiL</name>
    <name evidence="5" type="ORF">J9253_20440</name>
</gene>
<dbReference type="PANTHER" id="PTHR30270:SF3">
    <property type="entry name" value="THIAMINE-MONOPHOSPHATE KINASE"/>
    <property type="match status" value="1"/>
</dbReference>
<keyword evidence="2" id="KW-0808">Transferase</keyword>
<feature type="binding site" evidence="2">
    <location>
        <position position="57"/>
    </location>
    <ligand>
        <name>Mg(2+)</name>
        <dbReference type="ChEBI" id="CHEBI:18420"/>
        <label>1</label>
    </ligand>
</feature>
<dbReference type="Gene3D" id="3.90.650.10">
    <property type="entry name" value="PurM-like C-terminal domain"/>
    <property type="match status" value="1"/>
</dbReference>
<dbReference type="SUPFAM" id="SSF55326">
    <property type="entry name" value="PurM N-terminal domain-like"/>
    <property type="match status" value="1"/>
</dbReference>
<dbReference type="InterPro" id="IPR010918">
    <property type="entry name" value="PurM-like_C_dom"/>
</dbReference>
<dbReference type="PANTHER" id="PTHR30270">
    <property type="entry name" value="THIAMINE-MONOPHOSPHATE KINASE"/>
    <property type="match status" value="1"/>
</dbReference>
<keyword evidence="2" id="KW-0067">ATP-binding</keyword>
<feature type="domain" description="PurM-like N-terminal" evidence="3">
    <location>
        <begin position="37"/>
        <end position="153"/>
    </location>
</feature>
<feature type="binding site" evidence="2">
    <location>
        <position position="229"/>
    </location>
    <ligand>
        <name>Mg(2+)</name>
        <dbReference type="ChEBI" id="CHEBI:18420"/>
        <label>3</label>
    </ligand>
</feature>
<comment type="similarity">
    <text evidence="2">Belongs to the thiamine-monophosphate kinase family.</text>
</comment>
<dbReference type="InterPro" id="IPR036676">
    <property type="entry name" value="PurM-like_C_sf"/>
</dbReference>
<keyword evidence="1 2" id="KW-0784">Thiamine biosynthesis</keyword>
<dbReference type="SUPFAM" id="SSF56042">
    <property type="entry name" value="PurM C-terminal domain-like"/>
    <property type="match status" value="1"/>
</dbReference>
<feature type="binding site" evidence="2">
    <location>
        <begin position="136"/>
        <end position="137"/>
    </location>
    <ligand>
        <name>ATP</name>
        <dbReference type="ChEBI" id="CHEBI:30616"/>
    </ligand>
</feature>
<evidence type="ECO:0000259" key="3">
    <source>
        <dbReference type="Pfam" id="PF00586"/>
    </source>
</evidence>
<feature type="binding site" evidence="2">
    <location>
        <position position="346"/>
    </location>
    <ligand>
        <name>substrate</name>
    </ligand>
</feature>
<dbReference type="InterPro" id="IPR006283">
    <property type="entry name" value="ThiL-like"/>
</dbReference>
<comment type="pathway">
    <text evidence="2">Cofactor biosynthesis; thiamine diphosphate biosynthesis; thiamine diphosphate from thiamine phosphate: step 1/1.</text>
</comment>
<name>A0ABX7WTG5_9GAMM</name>
<keyword evidence="2" id="KW-0547">Nucleotide-binding</keyword>
<keyword evidence="6" id="KW-1185">Reference proteome</keyword>
<comment type="caution">
    <text evidence="2">Lacks conserved residue(s) required for the propagation of feature annotation.</text>
</comment>
<dbReference type="EMBL" id="CP072801">
    <property type="protein sequence ID" value="QTR46307.1"/>
    <property type="molecule type" value="Genomic_DNA"/>
</dbReference>
<protein>
    <recommendedName>
        <fullName evidence="2">Thiamine-monophosphate kinase</fullName>
        <shortName evidence="2">TMP kinase</shortName>
        <shortName evidence="2">Thiamine-phosphate kinase</shortName>
        <ecNumber evidence="2">2.7.4.16</ecNumber>
    </recommendedName>
</protein>
<dbReference type="RefSeq" id="WP_210222646.1">
    <property type="nucleotide sequence ID" value="NZ_CP072801.1"/>
</dbReference>
<feature type="binding site" evidence="2">
    <location>
        <position position="137"/>
    </location>
    <ligand>
        <name>Mg(2+)</name>
        <dbReference type="ChEBI" id="CHEBI:18420"/>
        <label>1</label>
    </ligand>
</feature>
<keyword evidence="2" id="KW-0460">Magnesium</keyword>
<accession>A0ABX7WTG5</accession>
<feature type="binding site" evidence="2">
    <location>
        <position position="89"/>
    </location>
    <ligand>
        <name>Mg(2+)</name>
        <dbReference type="ChEBI" id="CHEBI:18420"/>
        <label>3</label>
    </ligand>
</feature>
<feature type="binding site" evidence="2">
    <location>
        <position position="39"/>
    </location>
    <ligand>
        <name>Mg(2+)</name>
        <dbReference type="ChEBI" id="CHEBI:18420"/>
        <label>3</label>
    </ligand>
</feature>
<comment type="function">
    <text evidence="2">Catalyzes the ATP-dependent phosphorylation of thiamine-monophosphate (TMP) to form thiamine-pyrophosphate (TPP), the active form of vitamin B1.</text>
</comment>
<comment type="miscellaneous">
    <text evidence="2">Reaction mechanism of ThiL seems to utilize a direct, inline transfer of the gamma-phosphate of ATP to TMP rather than a phosphorylated enzyme intermediate.</text>
</comment>
<evidence type="ECO:0000259" key="4">
    <source>
        <dbReference type="Pfam" id="PF02769"/>
    </source>
</evidence>
<evidence type="ECO:0000256" key="1">
    <source>
        <dbReference type="ARBA" id="ARBA00022977"/>
    </source>
</evidence>
<dbReference type="InterPro" id="IPR016188">
    <property type="entry name" value="PurM-like_N"/>
</dbReference>
<dbReference type="Gene3D" id="3.30.1330.10">
    <property type="entry name" value="PurM-like, N-terminal domain"/>
    <property type="match status" value="1"/>
</dbReference>
<feature type="binding site" evidence="2">
    <location>
        <position position="231"/>
    </location>
    <ligand>
        <name>ATP</name>
        <dbReference type="ChEBI" id="CHEBI:30616"/>
    </ligand>
</feature>
<feature type="binding site" evidence="2">
    <location>
        <position position="89"/>
    </location>
    <ligand>
        <name>Mg(2+)</name>
        <dbReference type="ChEBI" id="CHEBI:18420"/>
        <label>2</label>
    </ligand>
</feature>
<feature type="binding site" evidence="2">
    <location>
        <position position="162"/>
    </location>
    <ligand>
        <name>ATP</name>
        <dbReference type="ChEBI" id="CHEBI:30616"/>
    </ligand>
</feature>
<dbReference type="InterPro" id="IPR036921">
    <property type="entry name" value="PurM-like_N_sf"/>
</dbReference>
<evidence type="ECO:0000256" key="2">
    <source>
        <dbReference type="HAMAP-Rule" id="MF_02128"/>
    </source>
</evidence>
<proteinExistence type="inferred from homology"/>
<dbReference type="HAMAP" id="MF_02128">
    <property type="entry name" value="TMP_kinase"/>
    <property type="match status" value="1"/>
</dbReference>
<organism evidence="5 6">
    <name type="scientific">Thiothrix litoralis</name>
    <dbReference type="NCBI Taxonomy" id="2891210"/>
    <lineage>
        <taxon>Bacteria</taxon>
        <taxon>Pseudomonadati</taxon>
        <taxon>Pseudomonadota</taxon>
        <taxon>Gammaproteobacteria</taxon>
        <taxon>Thiotrichales</taxon>
        <taxon>Thiotrichaceae</taxon>
        <taxon>Thiothrix</taxon>
    </lineage>
</organism>
<feature type="binding site" evidence="2">
    <location>
        <position position="58"/>
    </location>
    <ligand>
        <name>Mg(2+)</name>
        <dbReference type="ChEBI" id="CHEBI:18420"/>
        <label>1</label>
    </ligand>
</feature>
<keyword evidence="2 5" id="KW-0418">Kinase</keyword>
<reference evidence="5 6" key="1">
    <citation type="submission" date="2021-04" db="EMBL/GenBank/DDBJ databases">
        <title>Genomics, taxonomy and metabolism of representatives of sulfur bacteria of the genus Thiothrix: Thiothrix fructosivorans QT, Thiothrix unzii A1T and three new species, Thiothrix subterranea sp. nov., Thiothrix litoralis sp. nov. and 'Candidatus Thiothrix anitrata' sp. nov.</title>
        <authorList>
            <person name="Ravin N.V."/>
            <person name="Smolyakov D."/>
            <person name="Rudenko T.S."/>
            <person name="Mardanov A.V."/>
            <person name="Beletsky A.V."/>
            <person name="Markov N.D."/>
            <person name="Fomenkov A.I."/>
            <person name="Roberts R.J."/>
            <person name="Karnachuk O.V."/>
            <person name="Novikov A."/>
            <person name="Grabovich M.Y."/>
        </authorList>
    </citation>
    <scope>NUCLEOTIDE SEQUENCE [LARGE SCALE GENOMIC DNA]</scope>
    <source>
        <strain evidence="5 6">AS</strain>
    </source>
</reference>
<dbReference type="CDD" id="cd02194">
    <property type="entry name" value="ThiL"/>
    <property type="match status" value="1"/>
</dbReference>
<feature type="binding site" evidence="2">
    <location>
        <position position="39"/>
    </location>
    <ligand>
        <name>Mg(2+)</name>
        <dbReference type="ChEBI" id="CHEBI:18420"/>
        <label>4</label>
    </ligand>
</feature>
<feature type="domain" description="PurM-like C-terminal" evidence="4">
    <location>
        <begin position="166"/>
        <end position="321"/>
    </location>
</feature>
<dbReference type="EC" id="2.7.4.16" evidence="2"/>